<dbReference type="AlphaFoldDB" id="A0AAW0FUZ6"/>
<accession>A0AAW0FUZ6</accession>
<sequence>MTLGINSKEVVVLATNKAENLLSPQTLLVTILNYLVELAPKSIKFEKRFHT</sequence>
<dbReference type="EMBL" id="JASBNA010000037">
    <property type="protein sequence ID" value="KAK7682089.1"/>
    <property type="molecule type" value="Genomic_DNA"/>
</dbReference>
<name>A0AAW0FUZ6_9APHY</name>
<protein>
    <submittedName>
        <fullName evidence="1">Uncharacterized protein</fullName>
    </submittedName>
</protein>
<comment type="caution">
    <text evidence="1">The sequence shown here is derived from an EMBL/GenBank/DDBJ whole genome shotgun (WGS) entry which is preliminary data.</text>
</comment>
<keyword evidence="2" id="KW-1185">Reference proteome</keyword>
<evidence type="ECO:0000313" key="2">
    <source>
        <dbReference type="Proteomes" id="UP001385951"/>
    </source>
</evidence>
<gene>
    <name evidence="1" type="ORF">QCA50_014675</name>
</gene>
<organism evidence="1 2">
    <name type="scientific">Cerrena zonata</name>
    <dbReference type="NCBI Taxonomy" id="2478898"/>
    <lineage>
        <taxon>Eukaryota</taxon>
        <taxon>Fungi</taxon>
        <taxon>Dikarya</taxon>
        <taxon>Basidiomycota</taxon>
        <taxon>Agaricomycotina</taxon>
        <taxon>Agaricomycetes</taxon>
        <taxon>Polyporales</taxon>
        <taxon>Cerrenaceae</taxon>
        <taxon>Cerrena</taxon>
    </lineage>
</organism>
<dbReference type="Proteomes" id="UP001385951">
    <property type="component" value="Unassembled WGS sequence"/>
</dbReference>
<evidence type="ECO:0000313" key="1">
    <source>
        <dbReference type="EMBL" id="KAK7682089.1"/>
    </source>
</evidence>
<reference evidence="1 2" key="1">
    <citation type="submission" date="2022-09" db="EMBL/GenBank/DDBJ databases">
        <authorList>
            <person name="Palmer J.M."/>
        </authorList>
    </citation>
    <scope>NUCLEOTIDE SEQUENCE [LARGE SCALE GENOMIC DNA]</scope>
    <source>
        <strain evidence="1 2">DSM 7382</strain>
    </source>
</reference>
<proteinExistence type="predicted"/>